<accession>A0AA45C6H6</accession>
<dbReference type="PANTHER" id="PTHR30457">
    <property type="entry name" value="5'-NUCLEOTIDASE SURE"/>
    <property type="match status" value="1"/>
</dbReference>
<evidence type="ECO:0000313" key="9">
    <source>
        <dbReference type="EMBL" id="PWJ92100.1"/>
    </source>
</evidence>
<keyword evidence="6 7" id="KW-0378">Hydrolase</keyword>
<reference evidence="9 10" key="1">
    <citation type="submission" date="2018-05" db="EMBL/GenBank/DDBJ databases">
        <title>Genomic Encyclopedia of Type Strains, Phase IV (KMG-IV): sequencing the most valuable type-strain genomes for metagenomic binning, comparative biology and taxonomic classification.</title>
        <authorList>
            <person name="Goeker M."/>
        </authorList>
    </citation>
    <scope>NUCLEOTIDE SEQUENCE [LARGE SCALE GENOMIC DNA]</scope>
    <source>
        <strain evidence="9 10">DSM 24906</strain>
    </source>
</reference>
<dbReference type="GO" id="GO:0046872">
    <property type="term" value="F:metal ion binding"/>
    <property type="evidence" value="ECO:0007669"/>
    <property type="project" value="UniProtKB-UniRule"/>
</dbReference>
<keyword evidence="5 7" id="KW-0547">Nucleotide-binding</keyword>
<protein>
    <recommendedName>
        <fullName evidence="7">5'-nucleotidase SurE</fullName>
        <ecNumber evidence="7">3.1.3.5</ecNumber>
    </recommendedName>
    <alternativeName>
        <fullName evidence="7">Nucleoside 5'-monophosphate phosphohydrolase</fullName>
    </alternativeName>
</protein>
<dbReference type="PANTHER" id="PTHR30457:SF12">
    <property type="entry name" value="5'_3'-NUCLEOTIDASE SURE"/>
    <property type="match status" value="1"/>
</dbReference>
<dbReference type="HAMAP" id="MF_00060">
    <property type="entry name" value="SurE"/>
    <property type="match status" value="1"/>
</dbReference>
<dbReference type="GO" id="GO:0008254">
    <property type="term" value="F:3'-nucleotidase activity"/>
    <property type="evidence" value="ECO:0007669"/>
    <property type="project" value="TreeGrafter"/>
</dbReference>
<dbReference type="EMBL" id="QGGI01000010">
    <property type="protein sequence ID" value="PWJ92100.1"/>
    <property type="molecule type" value="Genomic_DNA"/>
</dbReference>
<dbReference type="RefSeq" id="WP_158274852.1">
    <property type="nucleotide sequence ID" value="NZ_QGGI01000010.1"/>
</dbReference>
<comment type="similarity">
    <text evidence="2 7">Belongs to the SurE nucleotidase family.</text>
</comment>
<evidence type="ECO:0000256" key="2">
    <source>
        <dbReference type="ARBA" id="ARBA00011062"/>
    </source>
</evidence>
<dbReference type="Gene3D" id="3.40.1210.10">
    <property type="entry name" value="Survival protein SurE-like phosphatase/nucleotidase"/>
    <property type="match status" value="1"/>
</dbReference>
<name>A0AA45C6H6_9BACT</name>
<dbReference type="GO" id="GO:0008253">
    <property type="term" value="F:5'-nucleotidase activity"/>
    <property type="evidence" value="ECO:0007669"/>
    <property type="project" value="UniProtKB-UniRule"/>
</dbReference>
<gene>
    <name evidence="7" type="primary">surE</name>
    <name evidence="9" type="ORF">C7380_11093</name>
</gene>
<dbReference type="AlphaFoldDB" id="A0AA45C6H6"/>
<evidence type="ECO:0000256" key="7">
    <source>
        <dbReference type="HAMAP-Rule" id="MF_00060"/>
    </source>
</evidence>
<proteinExistence type="inferred from homology"/>
<evidence type="ECO:0000313" key="10">
    <source>
        <dbReference type="Proteomes" id="UP000245921"/>
    </source>
</evidence>
<dbReference type="GO" id="GO:0005737">
    <property type="term" value="C:cytoplasm"/>
    <property type="evidence" value="ECO:0007669"/>
    <property type="project" value="UniProtKB-SubCell"/>
</dbReference>
<sequence>MNILLTNDDGIKSEGIKILAEKISKYHDIYICAPEKENTGMSGALTFSDSIKIKKFSLDCGEKDSYYVTGTPADSVIMGLDHVYKNIKFDIVLSGINDEPNIGDDIRYSGTVGAAFEAAFSGYPSIALSLEYGNTKYYNSIINILIKILNTKHIPKGTILNINSPNKPDYQIKGVKYVKLGRRRYSNRIRQKNKDEYIIYGDLIEEKNDSNTDNYYIQKDYITITPLKIDNTDYNFLKNNK</sequence>
<organism evidence="9 10">
    <name type="scientific">Oceanotoga teriensis</name>
    <dbReference type="NCBI Taxonomy" id="515440"/>
    <lineage>
        <taxon>Bacteria</taxon>
        <taxon>Thermotogati</taxon>
        <taxon>Thermotogota</taxon>
        <taxon>Thermotogae</taxon>
        <taxon>Petrotogales</taxon>
        <taxon>Petrotogaceae</taxon>
        <taxon>Oceanotoga</taxon>
    </lineage>
</organism>
<dbReference type="InterPro" id="IPR030048">
    <property type="entry name" value="SurE"/>
</dbReference>
<dbReference type="NCBIfam" id="TIGR00087">
    <property type="entry name" value="surE"/>
    <property type="match status" value="1"/>
</dbReference>
<comment type="subcellular location">
    <subcellularLocation>
        <location evidence="7">Cytoplasm</location>
    </subcellularLocation>
</comment>
<dbReference type="InterPro" id="IPR036523">
    <property type="entry name" value="SurE-like_sf"/>
</dbReference>
<evidence type="ECO:0000256" key="5">
    <source>
        <dbReference type="ARBA" id="ARBA00022741"/>
    </source>
</evidence>
<comment type="catalytic activity">
    <reaction evidence="1 7">
        <text>a ribonucleoside 5'-phosphate + H2O = a ribonucleoside + phosphate</text>
        <dbReference type="Rhea" id="RHEA:12484"/>
        <dbReference type="ChEBI" id="CHEBI:15377"/>
        <dbReference type="ChEBI" id="CHEBI:18254"/>
        <dbReference type="ChEBI" id="CHEBI:43474"/>
        <dbReference type="ChEBI" id="CHEBI:58043"/>
        <dbReference type="EC" id="3.1.3.5"/>
    </reaction>
</comment>
<evidence type="ECO:0000256" key="3">
    <source>
        <dbReference type="ARBA" id="ARBA00022490"/>
    </source>
</evidence>
<comment type="function">
    <text evidence="7">Nucleotidase that shows phosphatase activity on nucleoside 5'-monophosphates.</text>
</comment>
<dbReference type="InterPro" id="IPR002828">
    <property type="entry name" value="SurE-like_Pase/nucleotidase"/>
</dbReference>
<comment type="caution">
    <text evidence="9">The sequence shown here is derived from an EMBL/GenBank/DDBJ whole genome shotgun (WGS) entry which is preliminary data.</text>
</comment>
<evidence type="ECO:0000256" key="1">
    <source>
        <dbReference type="ARBA" id="ARBA00000815"/>
    </source>
</evidence>
<feature type="domain" description="Survival protein SurE-like phosphatase/nucleotidase" evidence="8">
    <location>
        <begin position="3"/>
        <end position="186"/>
    </location>
</feature>
<dbReference type="EC" id="3.1.3.5" evidence="7"/>
<dbReference type="GO" id="GO:0004309">
    <property type="term" value="F:exopolyphosphatase activity"/>
    <property type="evidence" value="ECO:0007669"/>
    <property type="project" value="TreeGrafter"/>
</dbReference>
<keyword evidence="4 7" id="KW-0479">Metal-binding</keyword>
<dbReference type="GO" id="GO:0000166">
    <property type="term" value="F:nucleotide binding"/>
    <property type="evidence" value="ECO:0007669"/>
    <property type="project" value="UniProtKB-KW"/>
</dbReference>
<feature type="binding site" evidence="7">
    <location>
        <position position="9"/>
    </location>
    <ligand>
        <name>a divalent metal cation</name>
        <dbReference type="ChEBI" id="CHEBI:60240"/>
    </ligand>
</feature>
<evidence type="ECO:0000259" key="8">
    <source>
        <dbReference type="Pfam" id="PF01975"/>
    </source>
</evidence>
<dbReference type="Proteomes" id="UP000245921">
    <property type="component" value="Unassembled WGS sequence"/>
</dbReference>
<keyword evidence="3 7" id="KW-0963">Cytoplasm</keyword>
<comment type="caution">
    <text evidence="7">Lacks conserved residue(s) required for the propagation of feature annotation.</text>
</comment>
<feature type="binding site" evidence="7">
    <location>
        <position position="8"/>
    </location>
    <ligand>
        <name>a divalent metal cation</name>
        <dbReference type="ChEBI" id="CHEBI:60240"/>
    </ligand>
</feature>
<dbReference type="SUPFAM" id="SSF64167">
    <property type="entry name" value="SurE-like"/>
    <property type="match status" value="1"/>
</dbReference>
<feature type="binding site" evidence="7">
    <location>
        <position position="97"/>
    </location>
    <ligand>
        <name>a divalent metal cation</name>
        <dbReference type="ChEBI" id="CHEBI:60240"/>
    </ligand>
</feature>
<keyword evidence="10" id="KW-1185">Reference proteome</keyword>
<dbReference type="Pfam" id="PF01975">
    <property type="entry name" value="SurE"/>
    <property type="match status" value="1"/>
</dbReference>
<evidence type="ECO:0000256" key="6">
    <source>
        <dbReference type="ARBA" id="ARBA00022801"/>
    </source>
</evidence>
<evidence type="ECO:0000256" key="4">
    <source>
        <dbReference type="ARBA" id="ARBA00022723"/>
    </source>
</evidence>
<comment type="cofactor">
    <cofactor evidence="7">
        <name>a divalent metal cation</name>
        <dbReference type="ChEBI" id="CHEBI:60240"/>
    </cofactor>
    <text evidence="7">Binds 1 divalent metal cation per subunit.</text>
</comment>